<keyword evidence="3" id="KW-0862">Zinc</keyword>
<accession>A0A1Y2DFG8</accession>
<dbReference type="GO" id="GO:0008270">
    <property type="term" value="F:zinc ion binding"/>
    <property type="evidence" value="ECO:0007669"/>
    <property type="project" value="UniProtKB-KW"/>
</dbReference>
<organism evidence="6 7">
    <name type="scientific">Leucosporidium creatinivorum</name>
    <dbReference type="NCBI Taxonomy" id="106004"/>
    <lineage>
        <taxon>Eukaryota</taxon>
        <taxon>Fungi</taxon>
        <taxon>Dikarya</taxon>
        <taxon>Basidiomycota</taxon>
        <taxon>Pucciniomycotina</taxon>
        <taxon>Microbotryomycetes</taxon>
        <taxon>Leucosporidiales</taxon>
        <taxon>Leucosporidium</taxon>
    </lineage>
</organism>
<feature type="domain" description="MYND-type" evidence="5">
    <location>
        <begin position="12"/>
        <end position="56"/>
    </location>
</feature>
<keyword evidence="1" id="KW-0479">Metal-binding</keyword>
<dbReference type="Gene3D" id="6.10.140.2220">
    <property type="match status" value="1"/>
</dbReference>
<proteinExistence type="predicted"/>
<evidence type="ECO:0000256" key="3">
    <source>
        <dbReference type="ARBA" id="ARBA00022833"/>
    </source>
</evidence>
<dbReference type="EMBL" id="MCGR01000080">
    <property type="protein sequence ID" value="ORY58011.1"/>
    <property type="molecule type" value="Genomic_DNA"/>
</dbReference>
<dbReference type="SUPFAM" id="SSF144232">
    <property type="entry name" value="HIT/MYND zinc finger-like"/>
    <property type="match status" value="1"/>
</dbReference>
<dbReference type="InParanoid" id="A0A1Y2DFG8"/>
<dbReference type="Proteomes" id="UP000193467">
    <property type="component" value="Unassembled WGS sequence"/>
</dbReference>
<evidence type="ECO:0000259" key="5">
    <source>
        <dbReference type="PROSITE" id="PS50865"/>
    </source>
</evidence>
<gene>
    <name evidence="6" type="ORF">BCR35DRAFT_209323</name>
</gene>
<dbReference type="AlphaFoldDB" id="A0A1Y2DFG8"/>
<evidence type="ECO:0000256" key="2">
    <source>
        <dbReference type="ARBA" id="ARBA00022771"/>
    </source>
</evidence>
<reference evidence="6 7" key="1">
    <citation type="submission" date="2016-07" db="EMBL/GenBank/DDBJ databases">
        <title>Pervasive Adenine N6-methylation of Active Genes in Fungi.</title>
        <authorList>
            <consortium name="DOE Joint Genome Institute"/>
            <person name="Mondo S.J."/>
            <person name="Dannebaum R.O."/>
            <person name="Kuo R.C."/>
            <person name="Labutti K."/>
            <person name="Haridas S."/>
            <person name="Kuo A."/>
            <person name="Salamov A."/>
            <person name="Ahrendt S.R."/>
            <person name="Lipzen A."/>
            <person name="Sullivan W."/>
            <person name="Andreopoulos W.B."/>
            <person name="Clum A."/>
            <person name="Lindquist E."/>
            <person name="Daum C."/>
            <person name="Ramamoorthy G.K."/>
            <person name="Gryganskyi A."/>
            <person name="Culley D."/>
            <person name="Magnuson J.K."/>
            <person name="James T.Y."/>
            <person name="O'Malley M.A."/>
            <person name="Stajich J.E."/>
            <person name="Spatafora J.W."/>
            <person name="Visel A."/>
            <person name="Grigoriev I.V."/>
        </authorList>
    </citation>
    <scope>NUCLEOTIDE SEQUENCE [LARGE SCALE GENOMIC DNA]</scope>
    <source>
        <strain evidence="6 7">62-1032</strain>
    </source>
</reference>
<evidence type="ECO:0000256" key="1">
    <source>
        <dbReference type="ARBA" id="ARBA00022723"/>
    </source>
</evidence>
<evidence type="ECO:0000256" key="4">
    <source>
        <dbReference type="PROSITE-ProRule" id="PRU00134"/>
    </source>
</evidence>
<sequence length="171" mass="18695">MSHPPQGVSIGCSGCFRQMGAGTLIPKPLLCGACRECYYCGAACQRRHWAEHKPLCKRIRRGERQAEETALAEPRKAGLRADFDAYTDLISLEVAILALRSAFHFGKPDALIPPTTSASPSYTTAPLRSCSRGSPSLIGRWSNSRTRIWTDPALAGQHEPIWPSADTTRNS</sequence>
<dbReference type="InterPro" id="IPR002893">
    <property type="entry name" value="Znf_MYND"/>
</dbReference>
<dbReference type="Pfam" id="PF01753">
    <property type="entry name" value="zf-MYND"/>
    <property type="match status" value="1"/>
</dbReference>
<protein>
    <recommendedName>
        <fullName evidence="5">MYND-type domain-containing protein</fullName>
    </recommendedName>
</protein>
<dbReference type="OrthoDB" id="341421at2759"/>
<keyword evidence="2 4" id="KW-0863">Zinc-finger</keyword>
<dbReference type="PROSITE" id="PS50865">
    <property type="entry name" value="ZF_MYND_2"/>
    <property type="match status" value="1"/>
</dbReference>
<keyword evidence="7" id="KW-1185">Reference proteome</keyword>
<evidence type="ECO:0000313" key="6">
    <source>
        <dbReference type="EMBL" id="ORY58011.1"/>
    </source>
</evidence>
<comment type="caution">
    <text evidence="6">The sequence shown here is derived from an EMBL/GenBank/DDBJ whole genome shotgun (WGS) entry which is preliminary data.</text>
</comment>
<evidence type="ECO:0000313" key="7">
    <source>
        <dbReference type="Proteomes" id="UP000193467"/>
    </source>
</evidence>
<dbReference type="PROSITE" id="PS01360">
    <property type="entry name" value="ZF_MYND_1"/>
    <property type="match status" value="1"/>
</dbReference>
<name>A0A1Y2DFG8_9BASI</name>